<dbReference type="Pfam" id="PF08282">
    <property type="entry name" value="Hydrolase_3"/>
    <property type="match status" value="1"/>
</dbReference>
<keyword evidence="6" id="KW-1278">Translocase</keyword>
<evidence type="ECO:0000256" key="1">
    <source>
        <dbReference type="ARBA" id="ARBA00004141"/>
    </source>
</evidence>
<feature type="transmembrane region" description="Helical" evidence="9">
    <location>
        <begin position="257"/>
        <end position="278"/>
    </location>
</feature>
<dbReference type="InterPro" id="IPR006068">
    <property type="entry name" value="ATPase_P-typ_cation-transptr_C"/>
</dbReference>
<feature type="transmembrane region" description="Helical" evidence="9">
    <location>
        <begin position="695"/>
        <end position="716"/>
    </location>
</feature>
<evidence type="ECO:0000256" key="4">
    <source>
        <dbReference type="ARBA" id="ARBA00022741"/>
    </source>
</evidence>
<dbReference type="Gene3D" id="2.70.150.10">
    <property type="entry name" value="Calcium-transporting ATPase, cytoplasmic transduction domain A"/>
    <property type="match status" value="1"/>
</dbReference>
<organism evidence="11 12">
    <name type="scientific">Archangium minus</name>
    <dbReference type="NCBI Taxonomy" id="83450"/>
    <lineage>
        <taxon>Bacteria</taxon>
        <taxon>Pseudomonadati</taxon>
        <taxon>Myxococcota</taxon>
        <taxon>Myxococcia</taxon>
        <taxon>Myxococcales</taxon>
        <taxon>Cystobacterineae</taxon>
        <taxon>Archangiaceae</taxon>
        <taxon>Archangium</taxon>
    </lineage>
</organism>
<dbReference type="SUPFAM" id="SSF81653">
    <property type="entry name" value="Calcium ATPase, transduction domain A"/>
    <property type="match status" value="1"/>
</dbReference>
<evidence type="ECO:0000256" key="5">
    <source>
        <dbReference type="ARBA" id="ARBA00022840"/>
    </source>
</evidence>
<feature type="transmembrane region" description="Helical" evidence="9">
    <location>
        <begin position="736"/>
        <end position="753"/>
    </location>
</feature>
<dbReference type="EMBL" id="CP043494">
    <property type="protein sequence ID" value="WNG48040.1"/>
    <property type="molecule type" value="Genomic_DNA"/>
</dbReference>
<dbReference type="PANTHER" id="PTHR43294">
    <property type="entry name" value="SODIUM/POTASSIUM-TRANSPORTING ATPASE SUBUNIT ALPHA"/>
    <property type="match status" value="1"/>
</dbReference>
<dbReference type="SUPFAM" id="SSF81665">
    <property type="entry name" value="Calcium ATPase, transmembrane domain M"/>
    <property type="match status" value="1"/>
</dbReference>
<keyword evidence="8 9" id="KW-0472">Membrane</keyword>
<dbReference type="SFLD" id="SFLDF00027">
    <property type="entry name" value="p-type_atpase"/>
    <property type="match status" value="1"/>
</dbReference>
<dbReference type="SFLD" id="SFLDS00003">
    <property type="entry name" value="Haloacid_Dehalogenase"/>
    <property type="match status" value="1"/>
</dbReference>
<dbReference type="Pfam" id="PF13246">
    <property type="entry name" value="Cation_ATPase"/>
    <property type="match status" value="1"/>
</dbReference>
<evidence type="ECO:0000313" key="11">
    <source>
        <dbReference type="EMBL" id="WNG48040.1"/>
    </source>
</evidence>
<protein>
    <submittedName>
        <fullName evidence="11">HAD-IC family P-type ATPase</fullName>
    </submittedName>
</protein>
<dbReference type="NCBIfam" id="TIGR01494">
    <property type="entry name" value="ATPase_P-type"/>
    <property type="match status" value="2"/>
</dbReference>
<feature type="transmembrane region" description="Helical" evidence="9">
    <location>
        <begin position="847"/>
        <end position="870"/>
    </location>
</feature>
<dbReference type="InterPro" id="IPR023298">
    <property type="entry name" value="ATPase_P-typ_TM_dom_sf"/>
</dbReference>
<evidence type="ECO:0000256" key="8">
    <source>
        <dbReference type="ARBA" id="ARBA00023136"/>
    </source>
</evidence>
<keyword evidence="3 9" id="KW-0812">Transmembrane</keyword>
<dbReference type="RefSeq" id="WP_395805064.1">
    <property type="nucleotide sequence ID" value="NZ_CP043494.1"/>
</dbReference>
<evidence type="ECO:0000256" key="7">
    <source>
        <dbReference type="ARBA" id="ARBA00022989"/>
    </source>
</evidence>
<dbReference type="PROSITE" id="PS00154">
    <property type="entry name" value="ATPASE_E1_E2"/>
    <property type="match status" value="1"/>
</dbReference>
<comment type="similarity">
    <text evidence="2">Belongs to the cation transport ATPase (P-type) (TC 3.A.3) family. Type IIA subfamily.</text>
</comment>
<keyword evidence="12" id="KW-1185">Reference proteome</keyword>
<name>A0ABY9WY30_9BACT</name>
<evidence type="ECO:0000259" key="10">
    <source>
        <dbReference type="SMART" id="SM00831"/>
    </source>
</evidence>
<dbReference type="Gene3D" id="1.20.1110.10">
    <property type="entry name" value="Calcium-transporting ATPase, transmembrane domain"/>
    <property type="match status" value="1"/>
</dbReference>
<dbReference type="InterPro" id="IPR018303">
    <property type="entry name" value="ATPase_P-typ_P_site"/>
</dbReference>
<dbReference type="SFLD" id="SFLDG00002">
    <property type="entry name" value="C1.7:_P-type_atpase_like"/>
    <property type="match status" value="1"/>
</dbReference>
<dbReference type="Gene3D" id="3.40.50.1000">
    <property type="entry name" value="HAD superfamily/HAD-like"/>
    <property type="match status" value="1"/>
</dbReference>
<dbReference type="InterPro" id="IPR044492">
    <property type="entry name" value="P_typ_ATPase_HD_dom"/>
</dbReference>
<dbReference type="SUPFAM" id="SSF56784">
    <property type="entry name" value="HAD-like"/>
    <property type="match status" value="1"/>
</dbReference>
<keyword evidence="7 9" id="KW-1133">Transmembrane helix</keyword>
<dbReference type="InterPro" id="IPR059000">
    <property type="entry name" value="ATPase_P-type_domA"/>
</dbReference>
<reference evidence="11 12" key="1">
    <citation type="submission" date="2019-08" db="EMBL/GenBank/DDBJ databases">
        <title>Archangium and Cystobacter genomes.</title>
        <authorList>
            <person name="Chen I.-C.K."/>
            <person name="Wielgoss S."/>
        </authorList>
    </citation>
    <scope>NUCLEOTIDE SEQUENCE [LARGE SCALE GENOMIC DNA]</scope>
    <source>
        <strain evidence="11 12">Cbm 6</strain>
    </source>
</reference>
<dbReference type="InterPro" id="IPR023299">
    <property type="entry name" value="ATPase_P-typ_cyto_dom_N"/>
</dbReference>
<feature type="transmembrane region" description="Helical" evidence="9">
    <location>
        <begin position="284"/>
        <end position="313"/>
    </location>
</feature>
<keyword evidence="4" id="KW-0547">Nucleotide-binding</keyword>
<feature type="transmembrane region" description="Helical" evidence="9">
    <location>
        <begin position="773"/>
        <end position="798"/>
    </location>
</feature>
<dbReference type="Gene3D" id="3.40.1110.10">
    <property type="entry name" value="Calcium-transporting ATPase, cytoplasmic domain N"/>
    <property type="match status" value="1"/>
</dbReference>
<evidence type="ECO:0000313" key="12">
    <source>
        <dbReference type="Proteomes" id="UP001611383"/>
    </source>
</evidence>
<keyword evidence="5" id="KW-0067">ATP-binding</keyword>
<feature type="transmembrane region" description="Helical" evidence="9">
    <location>
        <begin position="818"/>
        <end position="835"/>
    </location>
</feature>
<feature type="transmembrane region" description="Helical" evidence="9">
    <location>
        <begin position="882"/>
        <end position="903"/>
    </location>
</feature>
<dbReference type="Proteomes" id="UP001611383">
    <property type="component" value="Chromosome"/>
</dbReference>
<dbReference type="InterPro" id="IPR004014">
    <property type="entry name" value="ATPase_P-typ_cation-transptr_N"/>
</dbReference>
<proteinExistence type="inferred from homology"/>
<dbReference type="InterPro" id="IPR036412">
    <property type="entry name" value="HAD-like_sf"/>
</dbReference>
<dbReference type="PRINTS" id="PR00119">
    <property type="entry name" value="CATATPASE"/>
</dbReference>
<dbReference type="SUPFAM" id="SSF81660">
    <property type="entry name" value="Metal cation-transporting ATPase, ATP-binding domain N"/>
    <property type="match status" value="1"/>
</dbReference>
<accession>A0ABY9WY30</accession>
<gene>
    <name evidence="11" type="ORF">F0U60_30790</name>
</gene>
<sequence>MNPPQTDSPTVSSQAQPWHSLPPEAVLEAIQTRPEGLSDAEARTRLERHGPNVLQRVSGESPLTLLWRQVNNPLIWVLLASAGLAIALGKVADGLIVLAVVVLNTLIGFVQEFRAGKAIEALTQMVPENATVLRDGRKVTVPSSELVPGDVVLLASGDKVPADVRLLAGRNLQVEEAALTGESLPTEKRVAPVPASAGVGDRTSMAFGGTHVTYGTGTAVVVATGGATELGRISQLLSEAMDLQTPLTKAIAVIGRYLTIAILVISVVLMGVGLVRGYGIAESLMAALTLAVAAIPEGLPAIVTIALAIGVQYMASRRAIIRKLPAVETLGSTTVICSDKTGTLTRNEMTVQALWTPKGFYTVSGVGYAPQGELRRDEQLLSSLPEDARELLVAGTLCNDASVREKEGASELTGDPTEGALLVAAAKAGLKVEELRACHRRVDAIPFESENQFMATLNEDGRGGRNLLLKGAPEVVLRRCVLNDGVDADKVLGEVERMASRGMRVLAVASKSLPASHDGLRNEDVTGGFRLLGLQGMIDPPRQEAISAVGACHTAGITVKMITGDHAKTAEAIGAQLGILEDGRAVTGAELAELDDTRLREAALSSNVFARVAPEHKLRLVRALQTEGQVVAMTGDGVNDAPALKQANIGVAMGITGTAVSKEAADIILTDDNFASIAAAVEEGRRVYDNLIKSLAFVLPTNLGLALILIVGVAFFPILRVAGEREPLLAMLPTQLLWINLVATVALALPLAFEAREPNVMQRMPRHPDAPVLSGFVVMRTVLVAVLMCAGATGLFLWEYNAEVGRLGHELALREAQTMAVTTVIMFQIFYLLNCRSLRDSFFRIGVFSNPFVYLGIGTLVLLQLGFIYLPFMQAVFNTAPLSLEALGLCALVGAMVLPVISVEKWLRSRRTRDERGAGTRLPLRVPRRATAG</sequence>
<evidence type="ECO:0000256" key="3">
    <source>
        <dbReference type="ARBA" id="ARBA00022692"/>
    </source>
</evidence>
<dbReference type="Pfam" id="PF00689">
    <property type="entry name" value="Cation_ATPase_C"/>
    <property type="match status" value="1"/>
</dbReference>
<dbReference type="InterPro" id="IPR050510">
    <property type="entry name" value="Cation_transp_ATPase_P-type"/>
</dbReference>
<dbReference type="Pfam" id="PF00690">
    <property type="entry name" value="Cation_ATPase_N"/>
    <property type="match status" value="1"/>
</dbReference>
<dbReference type="Pfam" id="PF00122">
    <property type="entry name" value="E1-E2_ATPase"/>
    <property type="match status" value="1"/>
</dbReference>
<dbReference type="InterPro" id="IPR023214">
    <property type="entry name" value="HAD_sf"/>
</dbReference>
<feature type="domain" description="Cation-transporting P-type ATPase N-terminal" evidence="10">
    <location>
        <begin position="17"/>
        <end position="90"/>
    </location>
</feature>
<comment type="subcellular location">
    <subcellularLocation>
        <location evidence="1">Membrane</location>
        <topology evidence="1">Multi-pass membrane protein</topology>
    </subcellularLocation>
</comment>
<evidence type="ECO:0000256" key="6">
    <source>
        <dbReference type="ARBA" id="ARBA00022967"/>
    </source>
</evidence>
<evidence type="ECO:0000256" key="9">
    <source>
        <dbReference type="SAM" id="Phobius"/>
    </source>
</evidence>
<feature type="transmembrane region" description="Helical" evidence="9">
    <location>
        <begin position="74"/>
        <end position="107"/>
    </location>
</feature>
<dbReference type="SMART" id="SM00831">
    <property type="entry name" value="Cation_ATPase_N"/>
    <property type="match status" value="1"/>
</dbReference>
<dbReference type="InterPro" id="IPR001757">
    <property type="entry name" value="P_typ_ATPase"/>
</dbReference>
<dbReference type="PRINTS" id="PR00120">
    <property type="entry name" value="HATPASE"/>
</dbReference>
<evidence type="ECO:0000256" key="2">
    <source>
        <dbReference type="ARBA" id="ARBA00005675"/>
    </source>
</evidence>
<dbReference type="InterPro" id="IPR008250">
    <property type="entry name" value="ATPase_P-typ_transduc_dom_A_sf"/>
</dbReference>
<dbReference type="PANTHER" id="PTHR43294:SF20">
    <property type="entry name" value="P-TYPE ATPASE"/>
    <property type="match status" value="1"/>
</dbReference>